<sequence>AELQDLKDRRVRAKELDKARENGLKQEIPIIMKGGFES</sequence>
<protein>
    <submittedName>
        <fullName evidence="1">Uncharacterized protein</fullName>
    </submittedName>
</protein>
<accession>A0A0F8ZK19</accession>
<organism evidence="1">
    <name type="scientific">marine sediment metagenome</name>
    <dbReference type="NCBI Taxonomy" id="412755"/>
    <lineage>
        <taxon>unclassified sequences</taxon>
        <taxon>metagenomes</taxon>
        <taxon>ecological metagenomes</taxon>
    </lineage>
</organism>
<name>A0A0F8ZK19_9ZZZZ</name>
<dbReference type="EMBL" id="LAZR01063036">
    <property type="protein sequence ID" value="KKK60301.1"/>
    <property type="molecule type" value="Genomic_DNA"/>
</dbReference>
<comment type="caution">
    <text evidence="1">The sequence shown here is derived from an EMBL/GenBank/DDBJ whole genome shotgun (WGS) entry which is preliminary data.</text>
</comment>
<gene>
    <name evidence="1" type="ORF">LCGC14_3025700</name>
</gene>
<evidence type="ECO:0000313" key="1">
    <source>
        <dbReference type="EMBL" id="KKK60301.1"/>
    </source>
</evidence>
<feature type="non-terminal residue" evidence="1">
    <location>
        <position position="1"/>
    </location>
</feature>
<reference evidence="1" key="1">
    <citation type="journal article" date="2015" name="Nature">
        <title>Complex archaea that bridge the gap between prokaryotes and eukaryotes.</title>
        <authorList>
            <person name="Spang A."/>
            <person name="Saw J.H."/>
            <person name="Jorgensen S.L."/>
            <person name="Zaremba-Niedzwiedzka K."/>
            <person name="Martijn J."/>
            <person name="Lind A.E."/>
            <person name="van Eijk R."/>
            <person name="Schleper C."/>
            <person name="Guy L."/>
            <person name="Ettema T.J."/>
        </authorList>
    </citation>
    <scope>NUCLEOTIDE SEQUENCE</scope>
</reference>
<dbReference type="AlphaFoldDB" id="A0A0F8ZK19"/>
<proteinExistence type="predicted"/>